<keyword evidence="3" id="KW-0488">Methylation</keyword>
<evidence type="ECO:0000256" key="2">
    <source>
        <dbReference type="ARBA" id="ARBA00022475"/>
    </source>
</evidence>
<organism evidence="17 18">
    <name type="scientific">Erwinia sorbitola</name>
    <dbReference type="NCBI Taxonomy" id="2681984"/>
    <lineage>
        <taxon>Bacteria</taxon>
        <taxon>Pseudomonadati</taxon>
        <taxon>Pseudomonadota</taxon>
        <taxon>Gammaproteobacteria</taxon>
        <taxon>Enterobacterales</taxon>
        <taxon>Erwiniaceae</taxon>
        <taxon>Erwinia</taxon>
    </lineage>
</organism>
<evidence type="ECO:0000313" key="19">
    <source>
        <dbReference type="Proteomes" id="UP000480164"/>
    </source>
</evidence>
<dbReference type="PRINTS" id="PR00260">
    <property type="entry name" value="CHEMTRNSDUCR"/>
</dbReference>
<evidence type="ECO:0000259" key="15">
    <source>
        <dbReference type="PROSITE" id="PS50885"/>
    </source>
</evidence>
<evidence type="ECO:0000256" key="4">
    <source>
        <dbReference type="ARBA" id="ARBA00022500"/>
    </source>
</evidence>
<dbReference type="Pfam" id="PF00672">
    <property type="entry name" value="HAMP"/>
    <property type="match status" value="1"/>
</dbReference>
<dbReference type="GO" id="GO:0004888">
    <property type="term" value="F:transmembrane signaling receptor activity"/>
    <property type="evidence" value="ECO:0007669"/>
    <property type="project" value="InterPro"/>
</dbReference>
<proteinExistence type="inferred from homology"/>
<evidence type="ECO:0000256" key="3">
    <source>
        <dbReference type="ARBA" id="ARBA00022481"/>
    </source>
</evidence>
<evidence type="ECO:0000313" key="16">
    <source>
        <dbReference type="EMBL" id="MTD25618.1"/>
    </source>
</evidence>
<dbReference type="InterPro" id="IPR004089">
    <property type="entry name" value="MCPsignal_dom"/>
</dbReference>
<comment type="similarity">
    <text evidence="10">Belongs to the methyl-accepting chemotaxis (MCP) protein family.</text>
</comment>
<feature type="domain" description="HAMP" evidence="15">
    <location>
        <begin position="216"/>
        <end position="268"/>
    </location>
</feature>
<evidence type="ECO:0000256" key="5">
    <source>
        <dbReference type="ARBA" id="ARBA00022519"/>
    </source>
</evidence>
<comment type="subcellular location">
    <subcellularLocation>
        <location evidence="1">Cell inner membrane</location>
        <topology evidence="1">Multi-pass membrane protein</topology>
    </subcellularLocation>
</comment>
<evidence type="ECO:0000259" key="14">
    <source>
        <dbReference type="PROSITE" id="PS50111"/>
    </source>
</evidence>
<dbReference type="EMBL" id="CP046509">
    <property type="protein sequence ID" value="QGU87824.1"/>
    <property type="molecule type" value="Genomic_DNA"/>
</dbReference>
<evidence type="ECO:0000256" key="12">
    <source>
        <dbReference type="SAM" id="MobiDB-lite"/>
    </source>
</evidence>
<keyword evidence="4" id="KW-0145">Chemotaxis</keyword>
<dbReference type="InterPro" id="IPR035440">
    <property type="entry name" value="4HB_MCP_dom_sf"/>
</dbReference>
<dbReference type="KEGG" id="erwi:GN242_11570"/>
<accession>A0A6I6EDF0</accession>
<reference evidence="17 18" key="2">
    <citation type="submission" date="2019-12" db="EMBL/GenBank/DDBJ databases">
        <title>Erwinia sp. nov., isolated from droppings of birds in the Qinghai-Tiebt plateau of China.</title>
        <authorList>
            <person name="Ge Y."/>
        </authorList>
    </citation>
    <scope>NUCLEOTIDE SEQUENCE [LARGE SCALE GENOMIC DNA]</scope>
    <source>
        <strain evidence="17 18">J780</strain>
    </source>
</reference>
<dbReference type="InterPro" id="IPR004090">
    <property type="entry name" value="Chemotax_Me-accpt_rcpt"/>
</dbReference>
<dbReference type="Pfam" id="PF00015">
    <property type="entry name" value="MCPsignal"/>
    <property type="match status" value="1"/>
</dbReference>
<reference evidence="16 19" key="1">
    <citation type="submission" date="2019-11" db="EMBL/GenBank/DDBJ databases">
        <title>Erwinia sp. nov., isolated from feces of birds in Tibet plateau of China.</title>
        <authorList>
            <person name="Ge Y."/>
        </authorList>
    </citation>
    <scope>NUCLEOTIDE SEQUENCE [LARGE SCALE GENOMIC DNA]</scope>
    <source>
        <strain evidence="16 19">J316</strain>
    </source>
</reference>
<dbReference type="Proteomes" id="UP000424752">
    <property type="component" value="Chromosome"/>
</dbReference>
<dbReference type="PANTHER" id="PTHR43531">
    <property type="entry name" value="PROTEIN ICFG"/>
    <property type="match status" value="1"/>
</dbReference>
<dbReference type="SMART" id="SM00283">
    <property type="entry name" value="MA"/>
    <property type="match status" value="1"/>
</dbReference>
<dbReference type="CDD" id="cd06225">
    <property type="entry name" value="HAMP"/>
    <property type="match status" value="1"/>
</dbReference>
<evidence type="ECO:0000256" key="10">
    <source>
        <dbReference type="ARBA" id="ARBA00029447"/>
    </source>
</evidence>
<dbReference type="Gene3D" id="1.10.287.950">
    <property type="entry name" value="Methyl-accepting chemotaxis protein"/>
    <property type="match status" value="1"/>
</dbReference>
<dbReference type="InterPro" id="IPR051310">
    <property type="entry name" value="MCP_chemotaxis"/>
</dbReference>
<evidence type="ECO:0000256" key="11">
    <source>
        <dbReference type="PROSITE-ProRule" id="PRU00284"/>
    </source>
</evidence>
<name>A0A6I6EDF0_9GAMM</name>
<dbReference type="CDD" id="cd19407">
    <property type="entry name" value="Tar_Tsr_sensor"/>
    <property type="match status" value="1"/>
</dbReference>
<dbReference type="SUPFAM" id="SSF58104">
    <property type="entry name" value="Methyl-accepting chemotaxis protein (MCP) signaling domain"/>
    <property type="match status" value="1"/>
</dbReference>
<keyword evidence="6 13" id="KW-0812">Transmembrane</keyword>
<gene>
    <name evidence="16" type="ORF">GK011_01480</name>
    <name evidence="17" type="ORF">GN242_11570</name>
</gene>
<evidence type="ECO:0000256" key="1">
    <source>
        <dbReference type="ARBA" id="ARBA00004429"/>
    </source>
</evidence>
<dbReference type="EMBL" id="WLZX01000001">
    <property type="protein sequence ID" value="MTD25618.1"/>
    <property type="molecule type" value="Genomic_DNA"/>
</dbReference>
<evidence type="ECO:0000256" key="13">
    <source>
        <dbReference type="SAM" id="Phobius"/>
    </source>
</evidence>
<accession>A0A6L6GJ53</accession>
<keyword evidence="8 13" id="KW-0472">Membrane</keyword>
<dbReference type="AlphaFoldDB" id="A0A6I6EDF0"/>
<dbReference type="Pfam" id="PF02203">
    <property type="entry name" value="TarH"/>
    <property type="match status" value="1"/>
</dbReference>
<dbReference type="FunFam" id="1.10.287.950:FF:000001">
    <property type="entry name" value="Methyl-accepting chemotaxis sensory transducer"/>
    <property type="match status" value="1"/>
</dbReference>
<keyword evidence="19" id="KW-1185">Reference proteome</keyword>
<evidence type="ECO:0000313" key="18">
    <source>
        <dbReference type="Proteomes" id="UP000424752"/>
    </source>
</evidence>
<feature type="domain" description="Methyl-accepting transducer" evidence="14">
    <location>
        <begin position="273"/>
        <end position="502"/>
    </location>
</feature>
<dbReference type="GO" id="GO:0007165">
    <property type="term" value="P:signal transduction"/>
    <property type="evidence" value="ECO:0007669"/>
    <property type="project" value="UniProtKB-KW"/>
</dbReference>
<dbReference type="SMART" id="SM00304">
    <property type="entry name" value="HAMP"/>
    <property type="match status" value="1"/>
</dbReference>
<sequence>MFKRMKVVTSLILVLVFFGSLQLITGGLFFQALKGDKDNFAVSQQLRLQQSALNQSWIALIQARNTLNRSGIRYTLDASPTGISDAVKQLLGAAQEQLTIAEQNYALWNSRLSEEGKSADNVQAIQKNYEILHGALSELIQLMKAGKINEFFDQPTQGYQDGFAHAYDAWLAKNDAQAAAGAEENQRAFTQAIWILACVLVLSLLVISGVWTGIRHILLRPLQTSIDHIRRIASGDLTCPIDVEGRNEMAQLASSLQHMQQELIKTVSDVRDGSDAIYTGASEIAAGNNDLSSRTEQQASALQETAASMEQLTATVKQNAENARQASQLALSASETARKGGKVVDGVVKTMNDIAGSSKKIADIISVIDGIAFQTNILALNAAVEAARAGEQGRGFAVVAGEVRNLAQRSAQAAKEIKGLIEDSVSRVDTGSVLVESAGETMDDIVSAVTRVTDIMGEIASASDEQSRGIDQVGTAVTEMDRVTQQNAALVEESASAAASLEDQASRLTQAVAVFRLSQQNSASSAMLKRPALSAAKQPQLAAPANSDGNWETF</sequence>
<protein>
    <submittedName>
        <fullName evidence="17">HAMP domain-containing protein</fullName>
    </submittedName>
</protein>
<dbReference type="SMART" id="SM00319">
    <property type="entry name" value="TarH"/>
    <property type="match status" value="1"/>
</dbReference>
<keyword evidence="2" id="KW-1003">Cell membrane</keyword>
<dbReference type="PROSITE" id="PS50111">
    <property type="entry name" value="CHEMOTAXIS_TRANSDUC_2"/>
    <property type="match status" value="1"/>
</dbReference>
<feature type="region of interest" description="Disordered" evidence="12">
    <location>
        <begin position="530"/>
        <end position="554"/>
    </location>
</feature>
<dbReference type="PROSITE" id="PS00538">
    <property type="entry name" value="CHEMOTAXIS_TRANSDUC_1"/>
    <property type="match status" value="1"/>
</dbReference>
<dbReference type="InterPro" id="IPR004091">
    <property type="entry name" value="Chemotax_Me-accpt_rcpt_Me-site"/>
</dbReference>
<dbReference type="InterPro" id="IPR003122">
    <property type="entry name" value="Tar_rcpt_lig-bd"/>
</dbReference>
<keyword evidence="5" id="KW-0997">Cell inner membrane</keyword>
<evidence type="ECO:0000313" key="17">
    <source>
        <dbReference type="EMBL" id="QGU87824.1"/>
    </source>
</evidence>
<dbReference type="PROSITE" id="PS50885">
    <property type="entry name" value="HAMP"/>
    <property type="match status" value="1"/>
</dbReference>
<keyword evidence="9 11" id="KW-0807">Transducer</keyword>
<dbReference type="CDD" id="cd11386">
    <property type="entry name" value="MCP_signal"/>
    <property type="match status" value="1"/>
</dbReference>
<dbReference type="Gene3D" id="1.20.120.30">
    <property type="entry name" value="Aspartate receptor, ligand-binding domain"/>
    <property type="match status" value="1"/>
</dbReference>
<dbReference type="PANTHER" id="PTHR43531:SF14">
    <property type="entry name" value="METHYL-ACCEPTING CHEMOTAXIS PROTEIN I-RELATED"/>
    <property type="match status" value="1"/>
</dbReference>
<evidence type="ECO:0000256" key="6">
    <source>
        <dbReference type="ARBA" id="ARBA00022692"/>
    </source>
</evidence>
<dbReference type="GO" id="GO:0005886">
    <property type="term" value="C:plasma membrane"/>
    <property type="evidence" value="ECO:0007669"/>
    <property type="project" value="UniProtKB-SubCell"/>
</dbReference>
<evidence type="ECO:0000256" key="9">
    <source>
        <dbReference type="ARBA" id="ARBA00023224"/>
    </source>
</evidence>
<evidence type="ECO:0000256" key="8">
    <source>
        <dbReference type="ARBA" id="ARBA00023136"/>
    </source>
</evidence>
<dbReference type="GO" id="GO:0006935">
    <property type="term" value="P:chemotaxis"/>
    <property type="evidence" value="ECO:0007669"/>
    <property type="project" value="UniProtKB-KW"/>
</dbReference>
<dbReference type="SUPFAM" id="SSF47170">
    <property type="entry name" value="Aspartate receptor, ligand-binding domain"/>
    <property type="match status" value="1"/>
</dbReference>
<dbReference type="Proteomes" id="UP000480164">
    <property type="component" value="Unassembled WGS sequence"/>
</dbReference>
<feature type="transmembrane region" description="Helical" evidence="13">
    <location>
        <begin position="192"/>
        <end position="214"/>
    </location>
</feature>
<evidence type="ECO:0000256" key="7">
    <source>
        <dbReference type="ARBA" id="ARBA00022989"/>
    </source>
</evidence>
<keyword evidence="7 13" id="KW-1133">Transmembrane helix</keyword>
<dbReference type="RefSeq" id="WP_154750952.1">
    <property type="nucleotide sequence ID" value="NZ_CP046509.1"/>
</dbReference>
<dbReference type="InterPro" id="IPR003660">
    <property type="entry name" value="HAMP_dom"/>
</dbReference>